<name>A0A1I4NZT9_9PROT</name>
<gene>
    <name evidence="1" type="ORF">SAMN05421880_10983</name>
</gene>
<dbReference type="EMBL" id="FOUF01000009">
    <property type="protein sequence ID" value="SFM20817.1"/>
    <property type="molecule type" value="Genomic_DNA"/>
</dbReference>
<sequence length="44" mass="5024">MHEAAERVCLIKACSESCASRTIHIVKGLIKKRLFSQVRMRLPI</sequence>
<proteinExistence type="predicted"/>
<accession>A0A1I4NZT9</accession>
<dbReference type="Proteomes" id="UP000199561">
    <property type="component" value="Unassembled WGS sequence"/>
</dbReference>
<organism evidence="1 2">
    <name type="scientific">Nitrosomonas nitrosa</name>
    <dbReference type="NCBI Taxonomy" id="52442"/>
    <lineage>
        <taxon>Bacteria</taxon>
        <taxon>Pseudomonadati</taxon>
        <taxon>Pseudomonadota</taxon>
        <taxon>Betaproteobacteria</taxon>
        <taxon>Nitrosomonadales</taxon>
        <taxon>Nitrosomonadaceae</taxon>
        <taxon>Nitrosomonas</taxon>
    </lineage>
</organism>
<keyword evidence="2" id="KW-1185">Reference proteome</keyword>
<dbReference type="STRING" id="52442.SAMN05421880_10983"/>
<dbReference type="AlphaFoldDB" id="A0A1I4NZT9"/>
<reference evidence="1 2" key="1">
    <citation type="submission" date="2016-10" db="EMBL/GenBank/DDBJ databases">
        <authorList>
            <person name="de Groot N.N."/>
        </authorList>
    </citation>
    <scope>NUCLEOTIDE SEQUENCE [LARGE SCALE GENOMIC DNA]</scope>
    <source>
        <strain evidence="1 2">Nm146</strain>
    </source>
</reference>
<evidence type="ECO:0000313" key="1">
    <source>
        <dbReference type="EMBL" id="SFM20817.1"/>
    </source>
</evidence>
<evidence type="ECO:0000313" key="2">
    <source>
        <dbReference type="Proteomes" id="UP000199561"/>
    </source>
</evidence>
<protein>
    <submittedName>
        <fullName evidence="1">Uncharacterized protein</fullName>
    </submittedName>
</protein>